<comment type="catalytic activity">
    <reaction evidence="8 9">
        <text>hydroxymethylbilane = uroporphyrinogen III + H2O</text>
        <dbReference type="Rhea" id="RHEA:18965"/>
        <dbReference type="ChEBI" id="CHEBI:15377"/>
        <dbReference type="ChEBI" id="CHEBI:57308"/>
        <dbReference type="ChEBI" id="CHEBI:57845"/>
        <dbReference type="EC" id="4.2.1.75"/>
    </reaction>
</comment>
<dbReference type="FunFam" id="3.40.50.10090:FF:000001">
    <property type="entry name" value="Bifunctional uroporphyrinogen-III C-methyltransferase/uroporphyrinogen-III synthase"/>
    <property type="match status" value="1"/>
</dbReference>
<evidence type="ECO:0000256" key="9">
    <source>
        <dbReference type="RuleBase" id="RU366031"/>
    </source>
</evidence>
<dbReference type="InterPro" id="IPR003754">
    <property type="entry name" value="4pyrrol_synth_uPrphyn_synth"/>
</dbReference>
<dbReference type="SUPFAM" id="SSF69618">
    <property type="entry name" value="HemD-like"/>
    <property type="match status" value="1"/>
</dbReference>
<name>A0A074LG25_9BACL</name>
<dbReference type="eggNOG" id="COG1587">
    <property type="taxonomic scope" value="Bacteria"/>
</dbReference>
<dbReference type="EC" id="4.2.1.75" evidence="3 9"/>
<feature type="domain" description="Tetrapyrrole biosynthesis uroporphyrinogen III synthase" evidence="11">
    <location>
        <begin position="52"/>
        <end position="282"/>
    </location>
</feature>
<evidence type="ECO:0000256" key="1">
    <source>
        <dbReference type="ARBA" id="ARBA00004772"/>
    </source>
</evidence>
<evidence type="ECO:0000313" key="13">
    <source>
        <dbReference type="Proteomes" id="UP000027931"/>
    </source>
</evidence>
<evidence type="ECO:0000256" key="4">
    <source>
        <dbReference type="ARBA" id="ARBA00023239"/>
    </source>
</evidence>
<evidence type="ECO:0000256" key="5">
    <source>
        <dbReference type="ARBA" id="ARBA00023244"/>
    </source>
</evidence>
<evidence type="ECO:0000256" key="3">
    <source>
        <dbReference type="ARBA" id="ARBA00013109"/>
    </source>
</evidence>
<keyword evidence="4 9" id="KW-0456">Lyase</keyword>
<dbReference type="GO" id="GO:0006780">
    <property type="term" value="P:uroporphyrinogen III biosynthetic process"/>
    <property type="evidence" value="ECO:0007669"/>
    <property type="project" value="UniProtKB-UniRule"/>
</dbReference>
<dbReference type="PANTHER" id="PTHR38042">
    <property type="entry name" value="UROPORPHYRINOGEN-III SYNTHASE, CHLOROPLASTIC"/>
    <property type="match status" value="1"/>
</dbReference>
<comment type="function">
    <text evidence="6 9">Catalyzes cyclization of the linear tetrapyrrole, hydroxymethylbilane, to the macrocyclic uroporphyrinogen III.</text>
</comment>
<dbReference type="STRING" id="1157490.EL26_22175"/>
<organism evidence="12 13">
    <name type="scientific">Tumebacillus flagellatus</name>
    <dbReference type="NCBI Taxonomy" id="1157490"/>
    <lineage>
        <taxon>Bacteria</taxon>
        <taxon>Bacillati</taxon>
        <taxon>Bacillota</taxon>
        <taxon>Bacilli</taxon>
        <taxon>Bacillales</taxon>
        <taxon>Alicyclobacillaceae</taxon>
        <taxon>Tumebacillus</taxon>
    </lineage>
</organism>
<dbReference type="EMBL" id="JMIR01000044">
    <property type="protein sequence ID" value="KEO81166.1"/>
    <property type="molecule type" value="Genomic_DNA"/>
</dbReference>
<dbReference type="RefSeq" id="WP_052036653.1">
    <property type="nucleotide sequence ID" value="NZ_JMIR01000044.1"/>
</dbReference>
<comment type="similarity">
    <text evidence="2 9">Belongs to the uroporphyrinogen-III synthase family.</text>
</comment>
<sequence>MEPHAHRECEQAGRSEQARRESASGRDVCTGPGLPLDGRCIVVTRSRAQASELCRQLEDLGGSAYEFPVIRIEWPEDLGPLDTAIHTMESFDWVAFTSPNGVEMFFERVQALGRDVQALQDVKVAAVGPKTAALLERRGLTVHALAGEFVGEGLADTLATQTNPGQKILLPRANLARKQLPQALRAMGLQVEEAEAYRTLPVTEDASDLARKLQAKQIDAVTFTSSSTVTNFVEALKEFPLSDLLAGVTLAAIGPITAETVEKHGFAVDVMPADYTIPGLVEALVRHFQKGLTS</sequence>
<dbReference type="Pfam" id="PF02602">
    <property type="entry name" value="HEM4"/>
    <property type="match status" value="1"/>
</dbReference>
<gene>
    <name evidence="12" type="ORF">EL26_22175</name>
</gene>
<comment type="caution">
    <text evidence="12">The sequence shown here is derived from an EMBL/GenBank/DDBJ whole genome shotgun (WGS) entry which is preliminary data.</text>
</comment>
<dbReference type="GO" id="GO:0006782">
    <property type="term" value="P:protoporphyrinogen IX biosynthetic process"/>
    <property type="evidence" value="ECO:0007669"/>
    <property type="project" value="UniProtKB-UniRule"/>
</dbReference>
<keyword evidence="5 9" id="KW-0627">Porphyrin biosynthesis</keyword>
<evidence type="ECO:0000256" key="7">
    <source>
        <dbReference type="ARBA" id="ARBA00040167"/>
    </source>
</evidence>
<reference evidence="12 13" key="1">
    <citation type="journal article" date="2013" name="Int. J. Syst. Evol. Microbiol.">
        <title>Tumebacillus flagellatus sp. nov., an alpha-amylase/pullulanase-producing bacterium isolated from cassava wastewater.</title>
        <authorList>
            <person name="Wang Q."/>
            <person name="Xie N."/>
            <person name="Qin Y."/>
            <person name="Shen N."/>
            <person name="Zhu J."/>
            <person name="Mi H."/>
            <person name="Huang R."/>
        </authorList>
    </citation>
    <scope>NUCLEOTIDE SEQUENCE [LARGE SCALE GENOMIC DNA]</scope>
    <source>
        <strain evidence="12 13">GST4</strain>
    </source>
</reference>
<evidence type="ECO:0000256" key="8">
    <source>
        <dbReference type="ARBA" id="ARBA00048617"/>
    </source>
</evidence>
<feature type="region of interest" description="Disordered" evidence="10">
    <location>
        <begin position="1"/>
        <end position="30"/>
    </location>
</feature>
<protein>
    <recommendedName>
        <fullName evidence="7 9">Uroporphyrinogen-III synthase</fullName>
        <ecNumber evidence="3 9">4.2.1.75</ecNumber>
    </recommendedName>
</protein>
<dbReference type="Proteomes" id="UP000027931">
    <property type="component" value="Unassembled WGS sequence"/>
</dbReference>
<accession>A0A074LG25</accession>
<dbReference type="CDD" id="cd06578">
    <property type="entry name" value="HemD"/>
    <property type="match status" value="1"/>
</dbReference>
<dbReference type="GO" id="GO:0004852">
    <property type="term" value="F:uroporphyrinogen-III synthase activity"/>
    <property type="evidence" value="ECO:0007669"/>
    <property type="project" value="UniProtKB-UniRule"/>
</dbReference>
<evidence type="ECO:0000256" key="10">
    <source>
        <dbReference type="SAM" id="MobiDB-lite"/>
    </source>
</evidence>
<dbReference type="OrthoDB" id="9815856at2"/>
<proteinExistence type="inferred from homology"/>
<dbReference type="Gene3D" id="3.40.50.10090">
    <property type="match status" value="2"/>
</dbReference>
<dbReference type="InterPro" id="IPR036108">
    <property type="entry name" value="4pyrrol_syn_uPrphyn_synt_sf"/>
</dbReference>
<keyword evidence="13" id="KW-1185">Reference proteome</keyword>
<dbReference type="PANTHER" id="PTHR38042:SF1">
    <property type="entry name" value="UROPORPHYRINOGEN-III SYNTHASE, CHLOROPLASTIC"/>
    <property type="match status" value="1"/>
</dbReference>
<dbReference type="InterPro" id="IPR039793">
    <property type="entry name" value="UROS/Hem4"/>
</dbReference>
<evidence type="ECO:0000256" key="6">
    <source>
        <dbReference type="ARBA" id="ARBA00037589"/>
    </source>
</evidence>
<evidence type="ECO:0000256" key="2">
    <source>
        <dbReference type="ARBA" id="ARBA00008133"/>
    </source>
</evidence>
<evidence type="ECO:0000259" key="11">
    <source>
        <dbReference type="Pfam" id="PF02602"/>
    </source>
</evidence>
<feature type="compositionally biased region" description="Basic and acidic residues" evidence="10">
    <location>
        <begin position="1"/>
        <end position="24"/>
    </location>
</feature>
<comment type="pathway">
    <text evidence="1 9">Porphyrin-containing compound metabolism; protoporphyrin-IX biosynthesis; coproporphyrinogen-III from 5-aminolevulinate: step 3/4.</text>
</comment>
<evidence type="ECO:0000313" key="12">
    <source>
        <dbReference type="EMBL" id="KEO81166.1"/>
    </source>
</evidence>
<dbReference type="AlphaFoldDB" id="A0A074LG25"/>